<proteinExistence type="predicted"/>
<dbReference type="Gene3D" id="3.40.50.720">
    <property type="entry name" value="NAD(P)-binding Rossmann-like Domain"/>
    <property type="match status" value="1"/>
</dbReference>
<dbReference type="InterPro" id="IPR052515">
    <property type="entry name" value="Gfo/Idh/MocA_Oxidoreductase"/>
</dbReference>
<name>A0A7Y9LCK1_9ACTN</name>
<reference evidence="3 4" key="1">
    <citation type="submission" date="2020-07" db="EMBL/GenBank/DDBJ databases">
        <title>Sequencing the genomes of 1000 actinobacteria strains.</title>
        <authorList>
            <person name="Klenk H.-P."/>
        </authorList>
    </citation>
    <scope>NUCLEOTIDE SEQUENCE [LARGE SCALE GENOMIC DNA]</scope>
    <source>
        <strain evidence="3 4">DSM 22083</strain>
    </source>
</reference>
<dbReference type="SUPFAM" id="SSF51735">
    <property type="entry name" value="NAD(P)-binding Rossmann-fold domains"/>
    <property type="match status" value="1"/>
</dbReference>
<keyword evidence="4" id="KW-1185">Reference proteome</keyword>
<dbReference type="EMBL" id="JACCBU010000001">
    <property type="protein sequence ID" value="NYE74939.1"/>
    <property type="molecule type" value="Genomic_DNA"/>
</dbReference>
<feature type="domain" description="Gfo/Idh/MocA-like oxidoreductase N-terminal" evidence="1">
    <location>
        <begin position="6"/>
        <end position="117"/>
    </location>
</feature>
<dbReference type="GO" id="GO:0000166">
    <property type="term" value="F:nucleotide binding"/>
    <property type="evidence" value="ECO:0007669"/>
    <property type="project" value="InterPro"/>
</dbReference>
<protein>
    <submittedName>
        <fullName evidence="3">Putative dehydrogenase</fullName>
    </submittedName>
</protein>
<organism evidence="3 4">
    <name type="scientific">Microlunatus parietis</name>
    <dbReference type="NCBI Taxonomy" id="682979"/>
    <lineage>
        <taxon>Bacteria</taxon>
        <taxon>Bacillati</taxon>
        <taxon>Actinomycetota</taxon>
        <taxon>Actinomycetes</taxon>
        <taxon>Propionibacteriales</taxon>
        <taxon>Propionibacteriaceae</taxon>
        <taxon>Microlunatus</taxon>
    </lineage>
</organism>
<dbReference type="Pfam" id="PF22725">
    <property type="entry name" value="GFO_IDH_MocA_C3"/>
    <property type="match status" value="1"/>
</dbReference>
<dbReference type="SUPFAM" id="SSF55347">
    <property type="entry name" value="Glyceraldehyde-3-phosphate dehydrogenase-like, C-terminal domain"/>
    <property type="match status" value="1"/>
</dbReference>
<comment type="caution">
    <text evidence="3">The sequence shown here is derived from an EMBL/GenBank/DDBJ whole genome shotgun (WGS) entry which is preliminary data.</text>
</comment>
<dbReference type="InterPro" id="IPR036291">
    <property type="entry name" value="NAD(P)-bd_dom_sf"/>
</dbReference>
<dbReference type="Pfam" id="PF01408">
    <property type="entry name" value="GFO_IDH_MocA"/>
    <property type="match status" value="1"/>
</dbReference>
<dbReference type="Gene3D" id="3.30.360.10">
    <property type="entry name" value="Dihydrodipicolinate Reductase, domain 2"/>
    <property type="match status" value="1"/>
</dbReference>
<evidence type="ECO:0000313" key="3">
    <source>
        <dbReference type="EMBL" id="NYE74939.1"/>
    </source>
</evidence>
<sequence length="393" mass="41633">MSDRKLKVAVVGCGGISRRHLEGYADVGRTELVGVADIVPERAEAAAERYGSKPYGSAAELLSAQQPDLVSVSTPPGSHAEIAIEVLRAGASVLIEKPPVLSLAELDAIAEAEQASDGSAYVIFQHRHGSGALRAADLLAGGALGTPQVAVCETLWFRPRSYFDPDWRGTWEGEGGGPTLGHGIHQIDLLLHLLGPWRTITATAVRLDRPVQFEDVSLATVIFENGAVGTVINSLLSPQELSRIRIDTTGGSLEVDHVYGYKDADWSFHPAPDPRRAKKLGADPGVRTATGELAAATAGDDHELDPWTASAGPEVPSSHRAQLTRVVDDLLAGRTHDTTLASTRPTMEFVTALYASAITGGPVNRADLTPGHPYYAALHGNVSQENIDTAMTL</sequence>
<dbReference type="RefSeq" id="WP_179757524.1">
    <property type="nucleotide sequence ID" value="NZ_JACCBU010000001.1"/>
</dbReference>
<dbReference type="InterPro" id="IPR000683">
    <property type="entry name" value="Gfo/Idh/MocA-like_OxRdtase_N"/>
</dbReference>
<feature type="domain" description="GFO/IDH/MocA-like oxidoreductase" evidence="2">
    <location>
        <begin position="134"/>
        <end position="254"/>
    </location>
</feature>
<dbReference type="PANTHER" id="PTHR43249">
    <property type="entry name" value="UDP-N-ACETYL-2-AMINO-2-DEOXY-D-GLUCURONATE OXIDASE"/>
    <property type="match status" value="1"/>
</dbReference>
<dbReference type="InterPro" id="IPR055170">
    <property type="entry name" value="GFO_IDH_MocA-like_dom"/>
</dbReference>
<evidence type="ECO:0000259" key="1">
    <source>
        <dbReference type="Pfam" id="PF01408"/>
    </source>
</evidence>
<evidence type="ECO:0000313" key="4">
    <source>
        <dbReference type="Proteomes" id="UP000569914"/>
    </source>
</evidence>
<dbReference type="AlphaFoldDB" id="A0A7Y9LCK1"/>
<accession>A0A7Y9LCK1</accession>
<gene>
    <name evidence="3" type="ORF">BKA15_006268</name>
</gene>
<evidence type="ECO:0000259" key="2">
    <source>
        <dbReference type="Pfam" id="PF22725"/>
    </source>
</evidence>
<dbReference type="PANTHER" id="PTHR43249:SF1">
    <property type="entry name" value="D-GLUCOSIDE 3-DEHYDROGENASE"/>
    <property type="match status" value="1"/>
</dbReference>
<dbReference type="Proteomes" id="UP000569914">
    <property type="component" value="Unassembled WGS sequence"/>
</dbReference>